<dbReference type="Pfam" id="PF13676">
    <property type="entry name" value="TIR_2"/>
    <property type="match status" value="1"/>
</dbReference>
<dbReference type="RefSeq" id="WP_179276988.1">
    <property type="nucleotide sequence ID" value="NZ_BOMU01000018.1"/>
</dbReference>
<dbReference type="InterPro" id="IPR035897">
    <property type="entry name" value="Toll_tir_struct_dom_sf"/>
</dbReference>
<feature type="domain" description="TIR" evidence="1">
    <location>
        <begin position="2"/>
        <end position="154"/>
    </location>
</feature>
<evidence type="ECO:0000313" key="2">
    <source>
        <dbReference type="EMBL" id="SNR48660.1"/>
    </source>
</evidence>
<name>A0A238WPY1_9ACTN</name>
<dbReference type="NCBIfam" id="NF040588">
    <property type="entry name" value="FxsC_Nterm"/>
    <property type="match status" value="1"/>
</dbReference>
<dbReference type="NCBIfam" id="TIGR04276">
    <property type="entry name" value="FxsC_Cterm"/>
    <property type="match status" value="1"/>
</dbReference>
<dbReference type="Gene3D" id="3.40.50.10140">
    <property type="entry name" value="Toll/interleukin-1 receptor homology (TIR) domain"/>
    <property type="match status" value="1"/>
</dbReference>
<organism evidence="2 3">
    <name type="scientific">Actinoplanes regularis</name>
    <dbReference type="NCBI Taxonomy" id="52697"/>
    <lineage>
        <taxon>Bacteria</taxon>
        <taxon>Bacillati</taxon>
        <taxon>Actinomycetota</taxon>
        <taxon>Actinomycetes</taxon>
        <taxon>Micromonosporales</taxon>
        <taxon>Micromonosporaceae</taxon>
        <taxon>Actinoplanes</taxon>
    </lineage>
</organism>
<evidence type="ECO:0000313" key="3">
    <source>
        <dbReference type="Proteomes" id="UP000198415"/>
    </source>
</evidence>
<dbReference type="InterPro" id="IPR047603">
    <property type="entry name" value="FxsC_N"/>
</dbReference>
<proteinExistence type="predicted"/>
<dbReference type="EMBL" id="FZNR01000002">
    <property type="protein sequence ID" value="SNR48660.1"/>
    <property type="molecule type" value="Genomic_DNA"/>
</dbReference>
<dbReference type="AlphaFoldDB" id="A0A238WPY1"/>
<dbReference type="Proteomes" id="UP000198415">
    <property type="component" value="Unassembled WGS sequence"/>
</dbReference>
<dbReference type="SUPFAM" id="SSF52200">
    <property type="entry name" value="Toll/Interleukin receptor TIR domain"/>
    <property type="match status" value="1"/>
</dbReference>
<accession>A0A238WPY1</accession>
<protein>
    <submittedName>
        <fullName evidence="2">FxsC C-terminal domain-containing protein</fullName>
    </submittedName>
</protein>
<dbReference type="GO" id="GO:0007165">
    <property type="term" value="P:signal transduction"/>
    <property type="evidence" value="ECO:0007669"/>
    <property type="project" value="InterPro"/>
</dbReference>
<dbReference type="InterPro" id="IPR026367">
    <property type="entry name" value="FxsC_C"/>
</dbReference>
<sequence length="415" mass="46362">MPDYYFFLSYARGDDRDSVRTFFNDLSAEVRTYAGLPTTQVVGFLDVEMQVGEEWARTLVSALGNCRTFVALISPRYLISEPCGREWTLFSERLDTLEQKDPAADPPPLIPLLWLPPPRLPAAIEARQYLNHGMPEAYSRTGLRQIIRLARYRDDYLEMLARLAQQIVEVATSERPVPTRPSTLPFEQVRSAFHDAGRPALPGSGPVAQVEFIIAAPARSDLDALHLSGLERDPQFYGELPEHWAPYRPHLTSPIADRAQQVALEHQFQALVTDLDSPHGRFGADRDTAERIVVLLVDLWVTGLTRHRSALARFDEGGTDEEPARAAAVLVPAGHDDEQTQANLTQLIAALGQVFGRQMNARLGASFRSAILSPQSFDADLGVILERSRNRMFRTNTVRRPLPGRSGQRPILRGP</sequence>
<keyword evidence="3" id="KW-1185">Reference proteome</keyword>
<dbReference type="InterPro" id="IPR000157">
    <property type="entry name" value="TIR_dom"/>
</dbReference>
<gene>
    <name evidence="2" type="ORF">SAMN06264365_102784</name>
</gene>
<evidence type="ECO:0000259" key="1">
    <source>
        <dbReference type="PROSITE" id="PS50104"/>
    </source>
</evidence>
<dbReference type="PROSITE" id="PS50104">
    <property type="entry name" value="TIR"/>
    <property type="match status" value="1"/>
</dbReference>
<reference evidence="2 3" key="1">
    <citation type="submission" date="2017-06" db="EMBL/GenBank/DDBJ databases">
        <authorList>
            <person name="Kim H.J."/>
            <person name="Triplett B.A."/>
        </authorList>
    </citation>
    <scope>NUCLEOTIDE SEQUENCE [LARGE SCALE GENOMIC DNA]</scope>
    <source>
        <strain evidence="2 3">DSM 43151</strain>
    </source>
</reference>